<dbReference type="InterPro" id="IPR006076">
    <property type="entry name" value="FAD-dep_OxRdtase"/>
</dbReference>
<evidence type="ECO:0000256" key="2">
    <source>
        <dbReference type="ARBA" id="ARBA00022603"/>
    </source>
</evidence>
<evidence type="ECO:0000256" key="9">
    <source>
        <dbReference type="ARBA" id="ARBA00023268"/>
    </source>
</evidence>
<dbReference type="InterPro" id="IPR036188">
    <property type="entry name" value="FAD/NAD-bd_sf"/>
</dbReference>
<dbReference type="EC" id="2.1.1.61" evidence="10"/>
<evidence type="ECO:0000256" key="7">
    <source>
        <dbReference type="ARBA" id="ARBA00022827"/>
    </source>
</evidence>
<dbReference type="NCBIfam" id="NF002481">
    <property type="entry name" value="PRK01747.1-2"/>
    <property type="match status" value="1"/>
</dbReference>
<evidence type="ECO:0000256" key="5">
    <source>
        <dbReference type="ARBA" id="ARBA00022691"/>
    </source>
</evidence>
<comment type="similarity">
    <text evidence="10">In the C-terminal section; belongs to the DAO family.</text>
</comment>
<proteinExistence type="inferred from homology"/>
<evidence type="ECO:0000259" key="11">
    <source>
        <dbReference type="Pfam" id="PF01266"/>
    </source>
</evidence>
<evidence type="ECO:0000256" key="8">
    <source>
        <dbReference type="ARBA" id="ARBA00023002"/>
    </source>
</evidence>
<dbReference type="InterPro" id="IPR029063">
    <property type="entry name" value="SAM-dependent_MTases_sf"/>
</dbReference>
<comment type="caution">
    <text evidence="13">The sequence shown here is derived from an EMBL/GenBank/DDBJ whole genome shotgun (WGS) entry which is preliminary data.</text>
</comment>
<gene>
    <name evidence="10 13" type="primary">mnmC</name>
    <name evidence="13" type="ORF">EZI54_01465</name>
</gene>
<keyword evidence="2 10" id="KW-0489">Methyltransferase</keyword>
<keyword evidence="8 10" id="KW-0560">Oxidoreductase</keyword>
<dbReference type="InterPro" id="IPR047785">
    <property type="entry name" value="tRNA_MNMC2"/>
</dbReference>
<comment type="cofactor">
    <cofactor evidence="10">
        <name>FAD</name>
        <dbReference type="ChEBI" id="CHEBI:57692"/>
    </cofactor>
</comment>
<protein>
    <recommendedName>
        <fullName evidence="10">tRNA 5-methylaminomethyl-2-thiouridine biosynthesis bifunctional protein MnmC</fullName>
        <shortName evidence="10">tRNA mnm(5)s(2)U biosynthesis bifunctional protein</shortName>
    </recommendedName>
    <domain>
        <recommendedName>
            <fullName evidence="10">tRNA (mnm(5)s(2)U34)-methyltransferase</fullName>
            <ecNumber evidence="10">2.1.1.61</ecNumber>
        </recommendedName>
    </domain>
    <domain>
        <recommendedName>
            <fullName evidence="10">FAD-dependent cmnm(5)s(2)U34 oxidoreductase</fullName>
            <ecNumber evidence="10">1.5.-.-</ecNumber>
        </recommendedName>
    </domain>
</protein>
<evidence type="ECO:0000259" key="12">
    <source>
        <dbReference type="Pfam" id="PF05430"/>
    </source>
</evidence>
<evidence type="ECO:0000256" key="10">
    <source>
        <dbReference type="HAMAP-Rule" id="MF_01102"/>
    </source>
</evidence>
<sequence length="635" mass="69313">MGEDLSRSVPSLPPAIESADLEWRDGQPVSKRFGDVYFSRENGLEETRYVFLAHNRLEERFQALPSGSTFVVAETGFGTGLNFLATWLAWREQAPNDAQLHFISVERFPLTRSDLRRALALWPELEPLADALLVEYPPLVAGTHRLIFDGGRVRLTLYFGEAREAWQSLSFQANAWFLDGFAPALNPDLWAETLIQSVAEHSQPGTTFATFTAVGAVRRALQAQGFTVRKVPGFGRKREMLSGELDSDSRLDAMTDAASADGEILVIGAGIAASLVARNLADRGRRVRVLSKGTGPADGASGNPQAALYVKLGVDYGPETQLALHALLHAQRTYARYDQQCASDGFWHPTGLLQLATTEQEVSRQARFLDRTDYPADVLRPVSAREAGELAGCPVDHGGLWFPASGWLAPAMVCSALLDHPGIICEFGCKVTGIAPRNDAWHVTDQRGRQWRADQVVMTGGHEVSDLLPGPAHYRFRAIRGQVTQLPAEALHDPNTVLCGQSYVNPGHQGYAVTGATFDLRDSDPEVRPSSHRENVEKLDSWLPGIWRDGVHPPIETLRGRTSFRCTTHDYQPVVGPVGAGPEGLFVLTGLGSKGFALAPLLAEWLVDRITGQPACLTAALTDRLTLSRCVSGTR</sequence>
<reference evidence="13 14" key="1">
    <citation type="submission" date="2019-02" db="EMBL/GenBank/DDBJ databases">
        <title>Marinobacter halodurans sp. nov., a marine bacterium isolated from sea tidal flat.</title>
        <authorList>
            <person name="Yoo Y."/>
            <person name="Lee D.W."/>
            <person name="Kim B.S."/>
            <person name="Kim J.-J."/>
        </authorList>
    </citation>
    <scope>NUCLEOTIDE SEQUENCE [LARGE SCALE GENOMIC DNA]</scope>
    <source>
        <strain evidence="13 14">YJ-S3-2</strain>
    </source>
</reference>
<dbReference type="InterPro" id="IPR017610">
    <property type="entry name" value="tRNA_S-uridine_synth_MnmC_C"/>
</dbReference>
<dbReference type="Pfam" id="PF01266">
    <property type="entry name" value="DAO"/>
    <property type="match status" value="1"/>
</dbReference>
<feature type="region of interest" description="tRNA (mnm(5)s(2)U34)-methyltransferase" evidence="10">
    <location>
        <begin position="1"/>
        <end position="246"/>
    </location>
</feature>
<dbReference type="EMBL" id="SJDL01000002">
    <property type="protein sequence ID" value="TBW59011.1"/>
    <property type="molecule type" value="Genomic_DNA"/>
</dbReference>
<keyword evidence="9 10" id="KW-0511">Multifunctional enzyme</keyword>
<dbReference type="PANTHER" id="PTHR13847:SF283">
    <property type="entry name" value="TRNA 5-METHYLAMINOMETHYL-2-THIOURIDINE BIOSYNTHESIS BIFUNCTIONAL PROTEIN MNMC"/>
    <property type="match status" value="1"/>
</dbReference>
<keyword evidence="7 10" id="KW-0274">FAD</keyword>
<dbReference type="Gene3D" id="3.50.50.60">
    <property type="entry name" value="FAD/NAD(P)-binding domain"/>
    <property type="match status" value="1"/>
</dbReference>
<evidence type="ECO:0000256" key="4">
    <source>
        <dbReference type="ARBA" id="ARBA00022679"/>
    </source>
</evidence>
<dbReference type="Gene3D" id="3.40.50.150">
    <property type="entry name" value="Vaccinia Virus protein VP39"/>
    <property type="match status" value="1"/>
</dbReference>
<comment type="similarity">
    <text evidence="10">In the N-terminal section; belongs to the methyltransferase superfamily. tRNA (mnm(5)s(2)U34)-methyltransferase family.</text>
</comment>
<evidence type="ECO:0000256" key="1">
    <source>
        <dbReference type="ARBA" id="ARBA00022490"/>
    </source>
</evidence>
<feature type="region of interest" description="FAD-dependent cmnm(5)s(2)U34 oxidoreductase" evidence="10">
    <location>
        <begin position="267"/>
        <end position="635"/>
    </location>
</feature>
<dbReference type="SUPFAM" id="SSF51905">
    <property type="entry name" value="FAD/NAD(P)-binding domain"/>
    <property type="match status" value="1"/>
</dbReference>
<keyword evidence="6 10" id="KW-0819">tRNA processing</keyword>
<dbReference type="Proteomes" id="UP000313645">
    <property type="component" value="Unassembled WGS sequence"/>
</dbReference>
<accession>A0ABY1ZSF0</accession>
<dbReference type="PANTHER" id="PTHR13847">
    <property type="entry name" value="SARCOSINE DEHYDROGENASE-RELATED"/>
    <property type="match status" value="1"/>
</dbReference>
<dbReference type="InterPro" id="IPR008471">
    <property type="entry name" value="MnmC-like_methylTransf"/>
</dbReference>
<dbReference type="Pfam" id="PF05430">
    <property type="entry name" value="Methyltransf_30"/>
    <property type="match status" value="1"/>
</dbReference>
<dbReference type="Gene3D" id="3.30.9.10">
    <property type="entry name" value="D-Amino Acid Oxidase, subunit A, domain 2"/>
    <property type="match status" value="1"/>
</dbReference>
<organism evidence="13 14">
    <name type="scientific">Marinobacter halodurans</name>
    <dbReference type="NCBI Taxonomy" id="2528979"/>
    <lineage>
        <taxon>Bacteria</taxon>
        <taxon>Pseudomonadati</taxon>
        <taxon>Pseudomonadota</taxon>
        <taxon>Gammaproteobacteria</taxon>
        <taxon>Pseudomonadales</taxon>
        <taxon>Marinobacteraceae</taxon>
        <taxon>Marinobacter</taxon>
    </lineage>
</organism>
<comment type="catalytic activity">
    <reaction evidence="10">
        <text>5-aminomethyl-2-thiouridine(34) in tRNA + S-adenosyl-L-methionine = 5-methylaminomethyl-2-thiouridine(34) in tRNA + S-adenosyl-L-homocysteine + H(+)</text>
        <dbReference type="Rhea" id="RHEA:19569"/>
        <dbReference type="Rhea" id="RHEA-COMP:10195"/>
        <dbReference type="Rhea" id="RHEA-COMP:10197"/>
        <dbReference type="ChEBI" id="CHEBI:15378"/>
        <dbReference type="ChEBI" id="CHEBI:57856"/>
        <dbReference type="ChEBI" id="CHEBI:59789"/>
        <dbReference type="ChEBI" id="CHEBI:74454"/>
        <dbReference type="ChEBI" id="CHEBI:74455"/>
        <dbReference type="EC" id="2.1.1.61"/>
    </reaction>
</comment>
<comment type="function">
    <text evidence="10">Catalyzes the last two steps in the biosynthesis of 5-methylaminomethyl-2-thiouridine (mnm(5)s(2)U) at the wobble position (U34) in tRNA. Catalyzes the FAD-dependent demodification of cmnm(5)s(2)U34 to nm(5)s(2)U34, followed by the transfer of a methyl group from S-adenosyl-L-methionine to nm(5)s(2)U34, to form mnm(5)s(2)U34.</text>
</comment>
<keyword evidence="3 10" id="KW-0285">Flavoprotein</keyword>
<feature type="domain" description="MnmC-like methyltransferase" evidence="12">
    <location>
        <begin position="123"/>
        <end position="244"/>
    </location>
</feature>
<dbReference type="NCBIfam" id="NF033855">
    <property type="entry name" value="tRNA_MNMC2"/>
    <property type="match status" value="1"/>
</dbReference>
<name>A0ABY1ZSF0_9GAMM</name>
<evidence type="ECO:0000313" key="13">
    <source>
        <dbReference type="EMBL" id="TBW59011.1"/>
    </source>
</evidence>
<dbReference type="NCBIfam" id="TIGR03197">
    <property type="entry name" value="MnmC_Cterm"/>
    <property type="match status" value="1"/>
</dbReference>
<dbReference type="HAMAP" id="MF_01102">
    <property type="entry name" value="MnmC"/>
    <property type="match status" value="1"/>
</dbReference>
<keyword evidence="14" id="KW-1185">Reference proteome</keyword>
<dbReference type="InterPro" id="IPR023032">
    <property type="entry name" value="tRNA_MAMT_biosynth_bifunc_MnmC"/>
</dbReference>
<dbReference type="RefSeq" id="WP_131478322.1">
    <property type="nucleotide sequence ID" value="NZ_SJDL01000002.1"/>
</dbReference>
<comment type="subcellular location">
    <subcellularLocation>
        <location evidence="10">Cytoplasm</location>
    </subcellularLocation>
</comment>
<dbReference type="EC" id="1.5.-.-" evidence="10"/>
<keyword evidence="5 10" id="KW-0949">S-adenosyl-L-methionine</keyword>
<keyword evidence="1 10" id="KW-0963">Cytoplasm</keyword>
<feature type="domain" description="FAD dependent oxidoreductase" evidence="11">
    <location>
        <begin position="264"/>
        <end position="609"/>
    </location>
</feature>
<evidence type="ECO:0000256" key="3">
    <source>
        <dbReference type="ARBA" id="ARBA00022630"/>
    </source>
</evidence>
<evidence type="ECO:0000313" key="14">
    <source>
        <dbReference type="Proteomes" id="UP000313645"/>
    </source>
</evidence>
<keyword evidence="4 10" id="KW-0808">Transferase</keyword>
<evidence type="ECO:0000256" key="6">
    <source>
        <dbReference type="ARBA" id="ARBA00022694"/>
    </source>
</evidence>
<dbReference type="SUPFAM" id="SSF54373">
    <property type="entry name" value="FAD-linked reductases, C-terminal domain"/>
    <property type="match status" value="1"/>
</dbReference>